<dbReference type="Pfam" id="PF13456">
    <property type="entry name" value="RVT_3"/>
    <property type="match status" value="1"/>
</dbReference>
<evidence type="ECO:0000259" key="1">
    <source>
        <dbReference type="Pfam" id="PF13456"/>
    </source>
</evidence>
<dbReference type="AlphaFoldDB" id="A0A914WQE1"/>
<protein>
    <submittedName>
        <fullName evidence="3">RNase H type-1 domain-containing protein</fullName>
    </submittedName>
</protein>
<dbReference type="InterPro" id="IPR052055">
    <property type="entry name" value="Hepadnavirus_pol/RT"/>
</dbReference>
<dbReference type="InterPro" id="IPR036397">
    <property type="entry name" value="RNaseH_sf"/>
</dbReference>
<accession>A0A914WQE1</accession>
<proteinExistence type="predicted"/>
<dbReference type="CDD" id="cd09275">
    <property type="entry name" value="RNase_HI_RT_DIRS1"/>
    <property type="match status" value="1"/>
</dbReference>
<dbReference type="GO" id="GO:0003676">
    <property type="term" value="F:nucleic acid binding"/>
    <property type="evidence" value="ECO:0007669"/>
    <property type="project" value="InterPro"/>
</dbReference>
<dbReference type="SUPFAM" id="SSF56672">
    <property type="entry name" value="DNA/RNA polymerases"/>
    <property type="match status" value="2"/>
</dbReference>
<dbReference type="Gene3D" id="3.30.420.10">
    <property type="entry name" value="Ribonuclease H-like superfamily/Ribonuclease H"/>
    <property type="match status" value="1"/>
</dbReference>
<keyword evidence="2" id="KW-1185">Reference proteome</keyword>
<dbReference type="GO" id="GO:0004523">
    <property type="term" value="F:RNA-DNA hybrid ribonuclease activity"/>
    <property type="evidence" value="ECO:0007669"/>
    <property type="project" value="InterPro"/>
</dbReference>
<sequence>MLFTKVFHPLVHLWRSRGFLCALNLDDGIFFASLQEQAIRMSEDIQADLIAAGVITSQEKCHWNPVQRLDWLGITIDLRQFQIEVSTKRITSALNLIDSLLCTNCPSARDRMHIIEKLISMAPVLGCIIQLKTRRLYESINAVFLNISHRFMFTCTEHDELTFWKRSLHVLNVCPLHQSAGAERIVVAGRSSATAAGVAPGQGSVPVSGLSEQVEAANCREAATEFAPKCLIAADASATAAGAIYYDCEGQRHVALTSFDPVEAAQSSTYRELKTILFALQSFSPMLRDRRIVVQTDNKSTVLIINKGSGRPILQTIAEQICDFGVKRACHITPVWVPREQNAEADEASRIVDYDDWGVKSSFFRLCDQKWGPHSIDRFADHRNRKVPWFNSKFYVPGSEAVDLLACHWGGEMNWLCPPLSLIVCMIQT</sequence>
<dbReference type="GO" id="GO:0006259">
    <property type="term" value="P:DNA metabolic process"/>
    <property type="evidence" value="ECO:0007669"/>
    <property type="project" value="UniProtKB-ARBA"/>
</dbReference>
<dbReference type="PANTHER" id="PTHR33050:SF7">
    <property type="entry name" value="RIBONUCLEASE H"/>
    <property type="match status" value="1"/>
</dbReference>
<dbReference type="InterPro" id="IPR043502">
    <property type="entry name" value="DNA/RNA_pol_sf"/>
</dbReference>
<reference evidence="3" key="1">
    <citation type="submission" date="2022-11" db="UniProtKB">
        <authorList>
            <consortium name="WormBaseParasite"/>
        </authorList>
    </citation>
    <scope>IDENTIFICATION</scope>
</reference>
<dbReference type="PANTHER" id="PTHR33050">
    <property type="entry name" value="REVERSE TRANSCRIPTASE DOMAIN-CONTAINING PROTEIN"/>
    <property type="match status" value="1"/>
</dbReference>
<dbReference type="InterPro" id="IPR002156">
    <property type="entry name" value="RNaseH_domain"/>
</dbReference>
<name>A0A914WQE1_9BILA</name>
<evidence type="ECO:0000313" key="3">
    <source>
        <dbReference type="WBParaSite" id="PSAMB.scaffold453size50517.g5959.t1"/>
    </source>
</evidence>
<feature type="domain" description="RNase H type-1" evidence="1">
    <location>
        <begin position="235"/>
        <end position="349"/>
    </location>
</feature>
<dbReference type="WBParaSite" id="PSAMB.scaffold453size50517.g5959.t1">
    <property type="protein sequence ID" value="PSAMB.scaffold453size50517.g5959.t1"/>
    <property type="gene ID" value="PSAMB.scaffold453size50517.g5959"/>
</dbReference>
<organism evidence="2 3">
    <name type="scientific">Plectus sambesii</name>
    <dbReference type="NCBI Taxonomy" id="2011161"/>
    <lineage>
        <taxon>Eukaryota</taxon>
        <taxon>Metazoa</taxon>
        <taxon>Ecdysozoa</taxon>
        <taxon>Nematoda</taxon>
        <taxon>Chromadorea</taxon>
        <taxon>Plectida</taxon>
        <taxon>Plectina</taxon>
        <taxon>Plectoidea</taxon>
        <taxon>Plectidae</taxon>
        <taxon>Plectus</taxon>
    </lineage>
</organism>
<evidence type="ECO:0000313" key="2">
    <source>
        <dbReference type="Proteomes" id="UP000887566"/>
    </source>
</evidence>
<dbReference type="Proteomes" id="UP000887566">
    <property type="component" value="Unplaced"/>
</dbReference>